<accession>A0ACC3CXD7</accession>
<dbReference type="EMBL" id="JAWDJW010010143">
    <property type="protein sequence ID" value="KAK3050122.1"/>
    <property type="molecule type" value="Genomic_DNA"/>
</dbReference>
<keyword evidence="2" id="KW-1185">Reference proteome</keyword>
<sequence length="285" mass="30021">MANPYVNTIPEAGGTSHASLQGKTVLLTGIGQSGDPSMWGNGAATARILCANGARVFGCDLDLSRAQATRKRVQAEGGVCEVIACDVTDSSQVEDFVRRGKEWGGGRVDILVNNVGMSEKGGPAEMDERTWDRQMDVNLKSVYLLCHSVLPIMEEQGSGVVVNVSSVAGLRYIGKPQVAYAATKAAVLQFTRATAVMYAPKGVRMNAVVPGLMHTPLLGMLADKYAGGDLEGFVKTRDAQVPTGKMGTSFDVANTTAWLCSDASKYVTGTEIVVDGAIVQSTGRV</sequence>
<evidence type="ECO:0000313" key="1">
    <source>
        <dbReference type="EMBL" id="KAK3050122.1"/>
    </source>
</evidence>
<name>A0ACC3CXD7_9PEZI</name>
<dbReference type="Proteomes" id="UP001186974">
    <property type="component" value="Unassembled WGS sequence"/>
</dbReference>
<organism evidence="1 2">
    <name type="scientific">Coniosporium uncinatum</name>
    <dbReference type="NCBI Taxonomy" id="93489"/>
    <lineage>
        <taxon>Eukaryota</taxon>
        <taxon>Fungi</taxon>
        <taxon>Dikarya</taxon>
        <taxon>Ascomycota</taxon>
        <taxon>Pezizomycotina</taxon>
        <taxon>Dothideomycetes</taxon>
        <taxon>Dothideomycetes incertae sedis</taxon>
        <taxon>Coniosporium</taxon>
    </lineage>
</organism>
<proteinExistence type="predicted"/>
<reference evidence="1" key="1">
    <citation type="submission" date="2024-09" db="EMBL/GenBank/DDBJ databases">
        <title>Black Yeasts Isolated from many extreme environments.</title>
        <authorList>
            <person name="Coleine C."/>
            <person name="Stajich J.E."/>
            <person name="Selbmann L."/>
        </authorList>
    </citation>
    <scope>NUCLEOTIDE SEQUENCE</scope>
    <source>
        <strain evidence="1">CCFEE 5737</strain>
    </source>
</reference>
<evidence type="ECO:0000313" key="2">
    <source>
        <dbReference type="Proteomes" id="UP001186974"/>
    </source>
</evidence>
<gene>
    <name evidence="1" type="ORF">LTS18_012626</name>
</gene>
<comment type="caution">
    <text evidence="1">The sequence shown here is derived from an EMBL/GenBank/DDBJ whole genome shotgun (WGS) entry which is preliminary data.</text>
</comment>
<protein>
    <submittedName>
        <fullName evidence="1">Uncharacterized protein</fullName>
    </submittedName>
</protein>